<keyword evidence="2" id="KW-1185">Reference proteome</keyword>
<comment type="caution">
    <text evidence="1">The sequence shown here is derived from an EMBL/GenBank/DDBJ whole genome shotgun (WGS) entry which is preliminary data.</text>
</comment>
<evidence type="ECO:0000313" key="1">
    <source>
        <dbReference type="EMBL" id="GMI68462.1"/>
    </source>
</evidence>
<dbReference type="AlphaFoldDB" id="A0A9W7LL35"/>
<organism evidence="1 2">
    <name type="scientific">Hibiscus trionum</name>
    <name type="common">Flower of an hour</name>
    <dbReference type="NCBI Taxonomy" id="183268"/>
    <lineage>
        <taxon>Eukaryota</taxon>
        <taxon>Viridiplantae</taxon>
        <taxon>Streptophyta</taxon>
        <taxon>Embryophyta</taxon>
        <taxon>Tracheophyta</taxon>
        <taxon>Spermatophyta</taxon>
        <taxon>Magnoliopsida</taxon>
        <taxon>eudicotyledons</taxon>
        <taxon>Gunneridae</taxon>
        <taxon>Pentapetalae</taxon>
        <taxon>rosids</taxon>
        <taxon>malvids</taxon>
        <taxon>Malvales</taxon>
        <taxon>Malvaceae</taxon>
        <taxon>Malvoideae</taxon>
        <taxon>Hibiscus</taxon>
    </lineage>
</organism>
<dbReference type="InterPro" id="IPR036691">
    <property type="entry name" value="Endo/exonu/phosph_ase_sf"/>
</dbReference>
<dbReference type="Proteomes" id="UP001165190">
    <property type="component" value="Unassembled WGS sequence"/>
</dbReference>
<reference evidence="1" key="1">
    <citation type="submission" date="2023-05" db="EMBL/GenBank/DDBJ databases">
        <title>Genome and transcriptome analyses reveal genes involved in the formation of fine ridges on petal epidermal cells in Hibiscus trionum.</title>
        <authorList>
            <person name="Koshimizu S."/>
            <person name="Masuda S."/>
            <person name="Ishii T."/>
            <person name="Shirasu K."/>
            <person name="Hoshino A."/>
            <person name="Arita M."/>
        </authorList>
    </citation>
    <scope>NUCLEOTIDE SEQUENCE</scope>
    <source>
        <strain evidence="1">Hamamatsu line</strain>
    </source>
</reference>
<proteinExistence type="predicted"/>
<name>A0A9W7LL35_HIBTR</name>
<dbReference type="PANTHER" id="PTHR33710">
    <property type="entry name" value="BNAC02G09200D PROTEIN"/>
    <property type="match status" value="1"/>
</dbReference>
<sequence length="143" mass="16573">MRVFADFIDNLCLIDLPLQGSQFTWSSFRERPSFSRLDRILVSPEVAALWPNISKVTLSKKISDHNPIYLSIEEHNWGPKPFRWFDSWSEDKNLVDSIKHSCLQNQGLGLSNILKMCKSDIKSYHLQQCNAEQSSIKDLEEKC</sequence>
<accession>A0A9W7LL35</accession>
<dbReference type="OrthoDB" id="1881450at2759"/>
<dbReference type="Gene3D" id="3.60.10.10">
    <property type="entry name" value="Endonuclease/exonuclease/phosphatase"/>
    <property type="match status" value="1"/>
</dbReference>
<dbReference type="EMBL" id="BSYR01000006">
    <property type="protein sequence ID" value="GMI68462.1"/>
    <property type="molecule type" value="Genomic_DNA"/>
</dbReference>
<protein>
    <recommendedName>
        <fullName evidence="3">Endonuclease/exonuclease/phosphatase domain-containing protein</fullName>
    </recommendedName>
</protein>
<dbReference type="PANTHER" id="PTHR33710:SF64">
    <property type="entry name" value="ENDONUCLEASE_EXONUCLEASE_PHOSPHATASE DOMAIN-CONTAINING PROTEIN"/>
    <property type="match status" value="1"/>
</dbReference>
<evidence type="ECO:0008006" key="3">
    <source>
        <dbReference type="Google" id="ProtNLM"/>
    </source>
</evidence>
<gene>
    <name evidence="1" type="ORF">HRI_000515500</name>
</gene>
<dbReference type="SUPFAM" id="SSF56219">
    <property type="entry name" value="DNase I-like"/>
    <property type="match status" value="1"/>
</dbReference>
<evidence type="ECO:0000313" key="2">
    <source>
        <dbReference type="Proteomes" id="UP001165190"/>
    </source>
</evidence>